<sequence length="463" mass="49844">MSRRSSSPDHPRSPEKPQNAPPAGTPASGGPPPHNSGNPSHGGVGGPGPPASTTSSSCPSPGTLSSASSDRPPKPLPLPRTESRVIWPHHTVMRYHPPPPPSYATDPLEPLHECPPAPQATVPEILRQHSTVPLNTLAGQVPQLSLAPSPNSTVGEWLGAVPCQVAPGPDASPAATNPSPPSGPAPRDPSSQATQPERYIDPDITEIRVIQGRHAGQWTGTLKVLYRVGRSDPPYYRASTVTARMAIQDRDGSVFWGLLTSFYPAHDKYEPLDTPLDNQARDLDELNAALSIRGIPEGRQSRSAYDLILGETSRELSTHSMYLDYWFIKETKEMMSLTRLVPTFSRLTGQLDGTYTMNQPGSYPVVVLTGSQGAIAGIYRAGLHHLPTTWLHELDVDSEDIDLACFLRYRAGVQKGKLKTCDAGSAVIDLDRNGLVGFIYTFPQNASVTYGEHNKALVIVGRA</sequence>
<evidence type="ECO:0000256" key="1">
    <source>
        <dbReference type="SAM" id="MobiDB-lite"/>
    </source>
</evidence>
<feature type="region of interest" description="Disordered" evidence="1">
    <location>
        <begin position="1"/>
        <end position="85"/>
    </location>
</feature>
<feature type="compositionally biased region" description="Basic and acidic residues" evidence="1">
    <location>
        <begin position="1"/>
        <end position="15"/>
    </location>
</feature>
<organism evidence="2 3">
    <name type="scientific">Lasiosphaeris hirsuta</name>
    <dbReference type="NCBI Taxonomy" id="260670"/>
    <lineage>
        <taxon>Eukaryota</taxon>
        <taxon>Fungi</taxon>
        <taxon>Dikarya</taxon>
        <taxon>Ascomycota</taxon>
        <taxon>Pezizomycotina</taxon>
        <taxon>Sordariomycetes</taxon>
        <taxon>Sordariomycetidae</taxon>
        <taxon>Sordariales</taxon>
        <taxon>Lasiosphaeriaceae</taxon>
        <taxon>Lasiosphaeris</taxon>
    </lineage>
</organism>
<comment type="caution">
    <text evidence="2">The sequence shown here is derived from an EMBL/GenBank/DDBJ whole genome shotgun (WGS) entry which is preliminary data.</text>
</comment>
<feature type="compositionally biased region" description="Pro residues" evidence="1">
    <location>
        <begin position="19"/>
        <end position="34"/>
    </location>
</feature>
<dbReference type="EMBL" id="JAUKUA010000001">
    <property type="protein sequence ID" value="KAK0732090.1"/>
    <property type="molecule type" value="Genomic_DNA"/>
</dbReference>
<evidence type="ECO:0000313" key="2">
    <source>
        <dbReference type="EMBL" id="KAK0732090.1"/>
    </source>
</evidence>
<dbReference type="AlphaFoldDB" id="A0AA40BD59"/>
<accession>A0AA40BD59</accession>
<reference evidence="2" key="1">
    <citation type="submission" date="2023-06" db="EMBL/GenBank/DDBJ databases">
        <title>Genome-scale phylogeny and comparative genomics of the fungal order Sordariales.</title>
        <authorList>
            <consortium name="Lawrence Berkeley National Laboratory"/>
            <person name="Hensen N."/>
            <person name="Bonometti L."/>
            <person name="Westerberg I."/>
            <person name="Brannstrom I.O."/>
            <person name="Guillou S."/>
            <person name="Cros-Aarteil S."/>
            <person name="Calhoun S."/>
            <person name="Haridas S."/>
            <person name="Kuo A."/>
            <person name="Mondo S."/>
            <person name="Pangilinan J."/>
            <person name="Riley R."/>
            <person name="Labutti K."/>
            <person name="Andreopoulos B."/>
            <person name="Lipzen A."/>
            <person name="Chen C."/>
            <person name="Yanf M."/>
            <person name="Daum C."/>
            <person name="Ng V."/>
            <person name="Clum A."/>
            <person name="Steindorff A."/>
            <person name="Ohm R."/>
            <person name="Martin F."/>
            <person name="Silar P."/>
            <person name="Natvig D."/>
            <person name="Lalanne C."/>
            <person name="Gautier V."/>
            <person name="Ament-Velasquez S.L."/>
            <person name="Kruys A."/>
            <person name="Hutchinson M.I."/>
            <person name="Powell A.J."/>
            <person name="Barry K."/>
            <person name="Miller A.N."/>
            <person name="Grigoriev I.V."/>
            <person name="Debuchy R."/>
            <person name="Gladieux P."/>
            <person name="Thoren M.H."/>
            <person name="Johannesson H."/>
        </authorList>
    </citation>
    <scope>NUCLEOTIDE SEQUENCE</scope>
    <source>
        <strain evidence="2">SMH4607-1</strain>
    </source>
</reference>
<proteinExistence type="predicted"/>
<gene>
    <name evidence="2" type="ORF">B0H67DRAFT_606609</name>
</gene>
<keyword evidence="3" id="KW-1185">Reference proteome</keyword>
<evidence type="ECO:0000313" key="3">
    <source>
        <dbReference type="Proteomes" id="UP001172102"/>
    </source>
</evidence>
<dbReference type="Proteomes" id="UP001172102">
    <property type="component" value="Unassembled WGS sequence"/>
</dbReference>
<name>A0AA40BD59_9PEZI</name>
<feature type="compositionally biased region" description="Pro residues" evidence="1">
    <location>
        <begin position="178"/>
        <end position="187"/>
    </location>
</feature>
<dbReference type="PRINTS" id="PR01217">
    <property type="entry name" value="PRICHEXTENSN"/>
</dbReference>
<feature type="region of interest" description="Disordered" evidence="1">
    <location>
        <begin position="162"/>
        <end position="201"/>
    </location>
</feature>
<feature type="compositionally biased region" description="Low complexity" evidence="1">
    <location>
        <begin position="51"/>
        <end position="69"/>
    </location>
</feature>
<protein>
    <submittedName>
        <fullName evidence="2">Uncharacterized protein</fullName>
    </submittedName>
</protein>